<dbReference type="STRING" id="1219011.GCA_001895045_04169"/>
<feature type="domain" description="HTH tetR-type" evidence="5">
    <location>
        <begin position="13"/>
        <end position="73"/>
    </location>
</feature>
<proteinExistence type="predicted"/>
<dbReference type="GO" id="GO:0003700">
    <property type="term" value="F:DNA-binding transcription factor activity"/>
    <property type="evidence" value="ECO:0007669"/>
    <property type="project" value="TreeGrafter"/>
</dbReference>
<dbReference type="InterPro" id="IPR041347">
    <property type="entry name" value="MftR_C"/>
</dbReference>
<feature type="DNA-binding region" description="H-T-H motif" evidence="4">
    <location>
        <begin position="36"/>
        <end position="55"/>
    </location>
</feature>
<protein>
    <submittedName>
        <fullName evidence="6">Transcriptional regulator</fullName>
    </submittedName>
</protein>
<dbReference type="AlphaFoldDB" id="A0A2X4U1J1"/>
<dbReference type="Gene3D" id="1.10.10.60">
    <property type="entry name" value="Homeodomain-like"/>
    <property type="match status" value="1"/>
</dbReference>
<dbReference type="EMBL" id="LS483468">
    <property type="protein sequence ID" value="SQI33011.1"/>
    <property type="molecule type" value="Genomic_DNA"/>
</dbReference>
<dbReference type="SUPFAM" id="SSF46689">
    <property type="entry name" value="Homeodomain-like"/>
    <property type="match status" value="1"/>
</dbReference>
<keyword evidence="7" id="KW-1185">Reference proteome</keyword>
<keyword evidence="2 4" id="KW-0238">DNA-binding</keyword>
<dbReference type="PANTHER" id="PTHR30055">
    <property type="entry name" value="HTH-TYPE TRANSCRIPTIONAL REGULATOR RUTR"/>
    <property type="match status" value="1"/>
</dbReference>
<dbReference type="InterPro" id="IPR009057">
    <property type="entry name" value="Homeodomain-like_sf"/>
</dbReference>
<dbReference type="PRINTS" id="PR00455">
    <property type="entry name" value="HTHTETR"/>
</dbReference>
<keyword evidence="3" id="KW-0804">Transcription</keyword>
<dbReference type="PROSITE" id="PS01081">
    <property type="entry name" value="HTH_TETR_1"/>
    <property type="match status" value="1"/>
</dbReference>
<dbReference type="RefSeq" id="WP_072705095.1">
    <property type="nucleotide sequence ID" value="NZ_JAFBBL010000001.1"/>
</dbReference>
<evidence type="ECO:0000313" key="7">
    <source>
        <dbReference type="Proteomes" id="UP000249091"/>
    </source>
</evidence>
<dbReference type="InterPro" id="IPR050109">
    <property type="entry name" value="HTH-type_TetR-like_transc_reg"/>
</dbReference>
<dbReference type="PANTHER" id="PTHR30055:SF238">
    <property type="entry name" value="MYCOFACTOCIN BIOSYNTHESIS TRANSCRIPTIONAL REGULATOR MFTR-RELATED"/>
    <property type="match status" value="1"/>
</dbReference>
<dbReference type="Proteomes" id="UP000249091">
    <property type="component" value="Chromosome 1"/>
</dbReference>
<dbReference type="InterPro" id="IPR023772">
    <property type="entry name" value="DNA-bd_HTH_TetR-type_CS"/>
</dbReference>
<dbReference type="Gene3D" id="1.10.357.10">
    <property type="entry name" value="Tetracycline Repressor, domain 2"/>
    <property type="match status" value="1"/>
</dbReference>
<name>A0A2X4U1J1_9NOCA</name>
<organism evidence="6 7">
    <name type="scientific">Rhodococcus coprophilus</name>
    <dbReference type="NCBI Taxonomy" id="38310"/>
    <lineage>
        <taxon>Bacteria</taxon>
        <taxon>Bacillati</taxon>
        <taxon>Actinomycetota</taxon>
        <taxon>Actinomycetes</taxon>
        <taxon>Mycobacteriales</taxon>
        <taxon>Nocardiaceae</taxon>
        <taxon>Rhodococcus</taxon>
    </lineage>
</organism>
<accession>A0A2X4U1J1</accession>
<gene>
    <name evidence="6" type="ORF">NCTC10994_02392</name>
</gene>
<evidence type="ECO:0000259" key="5">
    <source>
        <dbReference type="PROSITE" id="PS50977"/>
    </source>
</evidence>
<dbReference type="Pfam" id="PF17754">
    <property type="entry name" value="TetR_C_14"/>
    <property type="match status" value="1"/>
</dbReference>
<reference evidence="6 7" key="1">
    <citation type="submission" date="2018-06" db="EMBL/GenBank/DDBJ databases">
        <authorList>
            <consortium name="Pathogen Informatics"/>
            <person name="Doyle S."/>
        </authorList>
    </citation>
    <scope>NUCLEOTIDE SEQUENCE [LARGE SCALE GENOMIC DNA]</scope>
    <source>
        <strain evidence="6 7">NCTC10994</strain>
    </source>
</reference>
<dbReference type="KEGG" id="rcr:NCTC10994_02392"/>
<sequence length="196" mass="21412">MSLPSGLRDRKKAATRAALAEAAAELAREHGVHAVTADAIAARAGVSTRTFHNYFASKEEAVFVHLERVIEDWIEMLRQRPADEHILDSLRECAVGLVTDPKWSFDEIGACLSVVEESSALLARGIEVERRSTRMLVDVIAERTGTDPGAELYPNLIHHLALGAIKAAIEMHLAGADPSPEDLIRDAFGRLRLGFP</sequence>
<keyword evidence="1" id="KW-0805">Transcription regulation</keyword>
<dbReference type="GO" id="GO:0000976">
    <property type="term" value="F:transcription cis-regulatory region binding"/>
    <property type="evidence" value="ECO:0007669"/>
    <property type="project" value="TreeGrafter"/>
</dbReference>
<dbReference type="Pfam" id="PF00440">
    <property type="entry name" value="TetR_N"/>
    <property type="match status" value="1"/>
</dbReference>
<dbReference type="PROSITE" id="PS50977">
    <property type="entry name" value="HTH_TETR_2"/>
    <property type="match status" value="1"/>
</dbReference>
<evidence type="ECO:0000256" key="3">
    <source>
        <dbReference type="ARBA" id="ARBA00023163"/>
    </source>
</evidence>
<evidence type="ECO:0000256" key="1">
    <source>
        <dbReference type="ARBA" id="ARBA00023015"/>
    </source>
</evidence>
<evidence type="ECO:0000256" key="2">
    <source>
        <dbReference type="ARBA" id="ARBA00023125"/>
    </source>
</evidence>
<evidence type="ECO:0000313" key="6">
    <source>
        <dbReference type="EMBL" id="SQI33011.1"/>
    </source>
</evidence>
<evidence type="ECO:0000256" key="4">
    <source>
        <dbReference type="PROSITE-ProRule" id="PRU00335"/>
    </source>
</evidence>
<dbReference type="InterPro" id="IPR001647">
    <property type="entry name" value="HTH_TetR"/>
</dbReference>